<dbReference type="InterPro" id="IPR037171">
    <property type="entry name" value="NagB/RpiA_transferase-like"/>
</dbReference>
<dbReference type="SUPFAM" id="SSF100950">
    <property type="entry name" value="NagB/RpiA/CoA transferase-like"/>
    <property type="match status" value="1"/>
</dbReference>
<dbReference type="PANTHER" id="PTHR23407:SF1">
    <property type="entry name" value="5-FORMYLTETRAHYDROFOLATE CYCLO-LIGASE"/>
    <property type="match status" value="1"/>
</dbReference>
<evidence type="ECO:0000256" key="1">
    <source>
        <dbReference type="ARBA" id="ARBA00010638"/>
    </source>
</evidence>
<comment type="similarity">
    <text evidence="1">Belongs to the 5-formyltetrahydrofolate cyclo-ligase family.</text>
</comment>
<evidence type="ECO:0000256" key="3">
    <source>
        <dbReference type="ARBA" id="ARBA00022840"/>
    </source>
</evidence>
<evidence type="ECO:0000256" key="5">
    <source>
        <dbReference type="ARBA" id="ARBA00038966"/>
    </source>
</evidence>
<dbReference type="GO" id="GO:0009396">
    <property type="term" value="P:folic acid-containing compound biosynthetic process"/>
    <property type="evidence" value="ECO:0007669"/>
    <property type="project" value="TreeGrafter"/>
</dbReference>
<name>A0A835P1P3_9PASS</name>
<dbReference type="Pfam" id="PF01812">
    <property type="entry name" value="5-FTHF_cyc-lig"/>
    <property type="match status" value="1"/>
</dbReference>
<reference evidence="7 8" key="2">
    <citation type="journal article" date="2021" name="J. Hered.">
        <title>Feather Gene Expression Elucidates the Developmental Basis of Plumage Iridescence in African Starlings.</title>
        <authorList>
            <person name="Rubenstein D.R."/>
            <person name="Corvelo A."/>
            <person name="MacManes M.D."/>
            <person name="Maia R."/>
            <person name="Narzisi G."/>
            <person name="Rousaki A."/>
            <person name="Vandenabeele P."/>
            <person name="Shawkey M.D."/>
            <person name="Solomon J."/>
        </authorList>
    </citation>
    <scope>NUCLEOTIDE SEQUENCE [LARGE SCALE GENOMIC DNA]</scope>
    <source>
        <strain evidence="7">SS15</strain>
    </source>
</reference>
<dbReference type="FunFam" id="3.40.50.10420:FF:000007">
    <property type="entry name" value="5-formyltetrahydrofolate cyclo-ligase"/>
    <property type="match status" value="1"/>
</dbReference>
<evidence type="ECO:0000313" key="6">
    <source>
        <dbReference type="EMBL" id="KAG0135635.1"/>
    </source>
</evidence>
<evidence type="ECO:0000313" key="7">
    <source>
        <dbReference type="EMBL" id="KAI1235171.1"/>
    </source>
</evidence>
<gene>
    <name evidence="7" type="ORF">IHE44_0002806</name>
    <name evidence="6" type="ORF">IHE44_005179</name>
</gene>
<dbReference type="OrthoDB" id="2015992at2759"/>
<keyword evidence="3" id="KW-0067">ATP-binding</keyword>
<feature type="non-terminal residue" evidence="6">
    <location>
        <position position="388"/>
    </location>
</feature>
<reference evidence="6" key="1">
    <citation type="submission" date="2020-10" db="EMBL/GenBank/DDBJ databases">
        <title>Feather gene expression reveals the developmental basis of iridescence in African starlings.</title>
        <authorList>
            <person name="Rubenstein D.R."/>
        </authorList>
    </citation>
    <scope>NUCLEOTIDE SEQUENCE</scope>
    <source>
        <strain evidence="6">SS15</strain>
        <tissue evidence="6">Liver</tissue>
    </source>
</reference>
<reference evidence="7" key="3">
    <citation type="submission" date="2022-01" db="EMBL/GenBank/DDBJ databases">
        <authorList>
            <person name="Rubenstein D.R."/>
        </authorList>
    </citation>
    <scope>NUCLEOTIDE SEQUENCE</scope>
    <source>
        <strain evidence="7">SS15</strain>
        <tissue evidence="7">Liver</tissue>
    </source>
</reference>
<dbReference type="InterPro" id="IPR002698">
    <property type="entry name" value="FTHF_cligase"/>
</dbReference>
<accession>A0A835P1P3</accession>
<dbReference type="EMBL" id="JADDUC020000013">
    <property type="protein sequence ID" value="KAI1235171.1"/>
    <property type="molecule type" value="Genomic_DNA"/>
</dbReference>
<proteinExistence type="inferred from homology"/>
<dbReference type="GO" id="GO:0030272">
    <property type="term" value="F:5-formyltetrahydrofolate cyclo-ligase activity"/>
    <property type="evidence" value="ECO:0007669"/>
    <property type="project" value="UniProtKB-EC"/>
</dbReference>
<dbReference type="AlphaFoldDB" id="A0A835P1P3"/>
<keyword evidence="2" id="KW-0547">Nucleotide-binding</keyword>
<comment type="caution">
    <text evidence="6">The sequence shown here is derived from an EMBL/GenBank/DDBJ whole genome shotgun (WGS) entry which is preliminary data.</text>
</comment>
<protein>
    <recommendedName>
        <fullName evidence="5">5-formyltetrahydrofolate cyclo-ligase</fullName>
        <ecNumber evidence="5">6.3.3.2</ecNumber>
    </recommendedName>
</protein>
<dbReference type="Proteomes" id="UP000618051">
    <property type="component" value="Unassembled WGS sequence"/>
</dbReference>
<comment type="catalytic activity">
    <reaction evidence="4">
        <text>(6S)-5-formyl-5,6,7,8-tetrahydrofolate + ATP = (6R)-5,10-methenyltetrahydrofolate + ADP + phosphate</text>
        <dbReference type="Rhea" id="RHEA:10488"/>
        <dbReference type="ChEBI" id="CHEBI:30616"/>
        <dbReference type="ChEBI" id="CHEBI:43474"/>
        <dbReference type="ChEBI" id="CHEBI:57455"/>
        <dbReference type="ChEBI" id="CHEBI:57457"/>
        <dbReference type="ChEBI" id="CHEBI:456216"/>
        <dbReference type="EC" id="6.3.3.2"/>
    </reaction>
</comment>
<dbReference type="InterPro" id="IPR024185">
    <property type="entry name" value="FTHF_cligase-like_sf"/>
</dbReference>
<evidence type="ECO:0000256" key="4">
    <source>
        <dbReference type="ARBA" id="ARBA00036539"/>
    </source>
</evidence>
<dbReference type="EMBL" id="JADDUC010000003">
    <property type="protein sequence ID" value="KAG0135635.1"/>
    <property type="molecule type" value="Genomic_DNA"/>
</dbReference>
<organism evidence="6">
    <name type="scientific">Lamprotornis superbus</name>
    <dbReference type="NCBI Taxonomy" id="245042"/>
    <lineage>
        <taxon>Eukaryota</taxon>
        <taxon>Metazoa</taxon>
        <taxon>Chordata</taxon>
        <taxon>Craniata</taxon>
        <taxon>Vertebrata</taxon>
        <taxon>Euteleostomi</taxon>
        <taxon>Archelosauria</taxon>
        <taxon>Archosauria</taxon>
        <taxon>Dinosauria</taxon>
        <taxon>Saurischia</taxon>
        <taxon>Theropoda</taxon>
        <taxon>Coelurosauria</taxon>
        <taxon>Aves</taxon>
        <taxon>Neognathae</taxon>
        <taxon>Neoaves</taxon>
        <taxon>Telluraves</taxon>
        <taxon>Australaves</taxon>
        <taxon>Passeriformes</taxon>
        <taxon>Sturnidae</taxon>
        <taxon>Lamprotornis</taxon>
    </lineage>
</organism>
<evidence type="ECO:0000313" key="8">
    <source>
        <dbReference type="Proteomes" id="UP000618051"/>
    </source>
</evidence>
<sequence>HRRVIDHPKYQESKRIAIFLSMPDEVQTEEIIKDIFKQGKECFIPRYKPQSNHMDMLKLSSAEDISSLALTSWNILQPSDDDTAREEALAGGGLDLIFMPGLGFDKKGNRLGRGKGYYDTYLERCMKHPRGKPYTIALAFREQICESVPVTENDVPTIMEIQKKISACFQCCFHSADRSLWLLGIPPVCAGKLQPGQGSCWHFAIWAACGAVVIRAGLPSLPYHTVSPLQTKGVSMGAQRVVQAEIEVAALALYFNPFFISGLALAYGEQRNETMGQVLCVAGLFLGLSAKLLEFTYHIRLSSVPYGTACHQHQQSHAEPSACHSRNLEPLQWERMRRLFNVLYHWEQEELVLCSLPASPESGVDHYRLISQAGGAAGPWLMQIALNI</sequence>
<keyword evidence="8" id="KW-1185">Reference proteome</keyword>
<dbReference type="PANTHER" id="PTHR23407">
    <property type="entry name" value="ATPASE INHIBITOR/5-FORMYLTETRAHYDROFOLATE CYCLO-LIGASE"/>
    <property type="match status" value="1"/>
</dbReference>
<dbReference type="Gene3D" id="3.40.50.10420">
    <property type="entry name" value="NagB/RpiA/CoA transferase-like"/>
    <property type="match status" value="1"/>
</dbReference>
<dbReference type="NCBIfam" id="TIGR02727">
    <property type="entry name" value="MTHFS_bact"/>
    <property type="match status" value="1"/>
</dbReference>
<dbReference type="GO" id="GO:0005739">
    <property type="term" value="C:mitochondrion"/>
    <property type="evidence" value="ECO:0007669"/>
    <property type="project" value="TreeGrafter"/>
</dbReference>
<evidence type="ECO:0000256" key="2">
    <source>
        <dbReference type="ARBA" id="ARBA00022741"/>
    </source>
</evidence>
<dbReference type="GO" id="GO:0005524">
    <property type="term" value="F:ATP binding"/>
    <property type="evidence" value="ECO:0007669"/>
    <property type="project" value="UniProtKB-KW"/>
</dbReference>
<dbReference type="GO" id="GO:0035999">
    <property type="term" value="P:tetrahydrofolate interconversion"/>
    <property type="evidence" value="ECO:0007669"/>
    <property type="project" value="TreeGrafter"/>
</dbReference>
<dbReference type="EC" id="6.3.3.2" evidence="5"/>